<dbReference type="Proteomes" id="UP000193380">
    <property type="component" value="Unassembled WGS sequence"/>
</dbReference>
<dbReference type="AlphaFoldDB" id="A0A060YPL1"/>
<dbReference type="STRING" id="8022.A0A060YPL1"/>
<proteinExistence type="predicted"/>
<reference evidence="1" key="1">
    <citation type="journal article" date="2014" name="Nat. Commun.">
        <title>The rainbow trout genome provides novel insights into evolution after whole-genome duplication in vertebrates.</title>
        <authorList>
            <person name="Berthelot C."/>
            <person name="Brunet F."/>
            <person name="Chalopin D."/>
            <person name="Juanchich A."/>
            <person name="Bernard M."/>
            <person name="Noel B."/>
            <person name="Bento P."/>
            <person name="Da Silva C."/>
            <person name="Labadie K."/>
            <person name="Alberti A."/>
            <person name="Aury J.M."/>
            <person name="Louis A."/>
            <person name="Dehais P."/>
            <person name="Bardou P."/>
            <person name="Montfort J."/>
            <person name="Klopp C."/>
            <person name="Cabau C."/>
            <person name="Gaspin C."/>
            <person name="Thorgaard G.H."/>
            <person name="Boussaha M."/>
            <person name="Quillet E."/>
            <person name="Guyomard R."/>
            <person name="Galiana D."/>
            <person name="Bobe J."/>
            <person name="Volff J.N."/>
            <person name="Genet C."/>
            <person name="Wincker P."/>
            <person name="Jaillon O."/>
            <person name="Roest Crollius H."/>
            <person name="Guiguen Y."/>
        </authorList>
    </citation>
    <scope>NUCLEOTIDE SEQUENCE [LARGE SCALE GENOMIC DNA]</scope>
</reference>
<evidence type="ECO:0000313" key="1">
    <source>
        <dbReference type="EMBL" id="CDQ93661.1"/>
    </source>
</evidence>
<gene>
    <name evidence="1" type="ORF">GSONMT00017212001</name>
</gene>
<protein>
    <submittedName>
        <fullName evidence="1">Uncharacterized protein</fullName>
    </submittedName>
</protein>
<name>A0A060YPL1_ONCMY</name>
<organism evidence="1 2">
    <name type="scientific">Oncorhynchus mykiss</name>
    <name type="common">Rainbow trout</name>
    <name type="synonym">Salmo gairdneri</name>
    <dbReference type="NCBI Taxonomy" id="8022"/>
    <lineage>
        <taxon>Eukaryota</taxon>
        <taxon>Metazoa</taxon>
        <taxon>Chordata</taxon>
        <taxon>Craniata</taxon>
        <taxon>Vertebrata</taxon>
        <taxon>Euteleostomi</taxon>
        <taxon>Actinopterygii</taxon>
        <taxon>Neopterygii</taxon>
        <taxon>Teleostei</taxon>
        <taxon>Protacanthopterygii</taxon>
        <taxon>Salmoniformes</taxon>
        <taxon>Salmonidae</taxon>
        <taxon>Salmoninae</taxon>
        <taxon>Oncorhynchus</taxon>
    </lineage>
</organism>
<dbReference type="PaxDb" id="8022-A0A060YPL1"/>
<sequence>MGIRMHGSKMYWLRLLIPKIMGVEVPKDKMDRALEDLEGWSRTWTAGLQAQDLEIVLLNSPVTVQ</sequence>
<evidence type="ECO:0000313" key="2">
    <source>
        <dbReference type="Proteomes" id="UP000193380"/>
    </source>
</evidence>
<dbReference type="EMBL" id="FR915699">
    <property type="protein sequence ID" value="CDQ93661.1"/>
    <property type="molecule type" value="Genomic_DNA"/>
</dbReference>
<accession>A0A060YPL1</accession>
<reference evidence="1" key="2">
    <citation type="submission" date="2014-03" db="EMBL/GenBank/DDBJ databases">
        <authorList>
            <person name="Genoscope - CEA"/>
        </authorList>
    </citation>
    <scope>NUCLEOTIDE SEQUENCE</scope>
</reference>